<gene>
    <name evidence="2" type="ORF">BJ875DRAFT_438213</name>
</gene>
<proteinExistence type="predicted"/>
<keyword evidence="3" id="KW-1185">Reference proteome</keyword>
<dbReference type="AlphaFoldDB" id="A0A9P7YPQ3"/>
<comment type="caution">
    <text evidence="2">The sequence shown here is derived from an EMBL/GenBank/DDBJ whole genome shotgun (WGS) entry which is preliminary data.</text>
</comment>
<feature type="region of interest" description="Disordered" evidence="1">
    <location>
        <begin position="1"/>
        <end position="20"/>
    </location>
</feature>
<evidence type="ECO:0000313" key="2">
    <source>
        <dbReference type="EMBL" id="KAG9237668.1"/>
    </source>
</evidence>
<evidence type="ECO:0000313" key="3">
    <source>
        <dbReference type="Proteomes" id="UP000824998"/>
    </source>
</evidence>
<evidence type="ECO:0000256" key="1">
    <source>
        <dbReference type="SAM" id="MobiDB-lite"/>
    </source>
</evidence>
<dbReference type="Proteomes" id="UP000824998">
    <property type="component" value="Unassembled WGS sequence"/>
</dbReference>
<protein>
    <submittedName>
        <fullName evidence="2">Uncharacterized protein</fullName>
    </submittedName>
</protein>
<sequence>MHTIPVPESSKGPAILPHGMGHIDTQQLATPVATPEPQLDINKSPPLSPLLELPDELVDELAVEERLSNTDELDPDIPDMLGSPGNSGLRANETSSPLDEGNLLSSRRTRTATRGAQMLHLTLSKKN</sequence>
<accession>A0A9P7YPQ3</accession>
<feature type="region of interest" description="Disordered" evidence="1">
    <location>
        <begin position="27"/>
        <end position="48"/>
    </location>
</feature>
<organism evidence="2 3">
    <name type="scientific">Amylocarpus encephaloides</name>
    <dbReference type="NCBI Taxonomy" id="45428"/>
    <lineage>
        <taxon>Eukaryota</taxon>
        <taxon>Fungi</taxon>
        <taxon>Dikarya</taxon>
        <taxon>Ascomycota</taxon>
        <taxon>Pezizomycotina</taxon>
        <taxon>Leotiomycetes</taxon>
        <taxon>Helotiales</taxon>
        <taxon>Helotiales incertae sedis</taxon>
        <taxon>Amylocarpus</taxon>
    </lineage>
</organism>
<dbReference type="EMBL" id="MU251382">
    <property type="protein sequence ID" value="KAG9237668.1"/>
    <property type="molecule type" value="Genomic_DNA"/>
</dbReference>
<feature type="region of interest" description="Disordered" evidence="1">
    <location>
        <begin position="65"/>
        <end position="127"/>
    </location>
</feature>
<name>A0A9P7YPQ3_9HELO</name>
<reference evidence="2" key="1">
    <citation type="journal article" date="2021" name="IMA Fungus">
        <title>Genomic characterization of three marine fungi, including Emericellopsis atlantica sp. nov. with signatures of a generalist lifestyle and marine biomass degradation.</title>
        <authorList>
            <person name="Hagestad O.C."/>
            <person name="Hou L."/>
            <person name="Andersen J.H."/>
            <person name="Hansen E.H."/>
            <person name="Altermark B."/>
            <person name="Li C."/>
            <person name="Kuhnert E."/>
            <person name="Cox R.J."/>
            <person name="Crous P.W."/>
            <person name="Spatafora J.W."/>
            <person name="Lail K."/>
            <person name="Amirebrahimi M."/>
            <person name="Lipzen A."/>
            <person name="Pangilinan J."/>
            <person name="Andreopoulos W."/>
            <person name="Hayes R.D."/>
            <person name="Ng V."/>
            <person name="Grigoriev I.V."/>
            <person name="Jackson S.A."/>
            <person name="Sutton T.D.S."/>
            <person name="Dobson A.D.W."/>
            <person name="Rama T."/>
        </authorList>
    </citation>
    <scope>NUCLEOTIDE SEQUENCE</scope>
    <source>
        <strain evidence="2">TRa018bII</strain>
    </source>
</reference>